<dbReference type="EMBL" id="BAAAOS010000063">
    <property type="protein sequence ID" value="GAA1613112.1"/>
    <property type="molecule type" value="Genomic_DNA"/>
</dbReference>
<sequence length="186" mass="19357">MRPQRLVDLLAVVALALLGISAYLTWTSVEPGSGPTVDFKGNDVTSAPIVLGLAALVAVVVTKLGGTALRRVVSGLVLLIGVVAIVVALQVRPGLDELSRLKPGLTHGSDSFEILTGPAPWPAFAGGVALLAAGLIGLLTAHRWKRPTRRYERDPAVLNSSPAPPPRSGTPVDQWKAIDAGEDPTI</sequence>
<dbReference type="RefSeq" id="WP_344221896.1">
    <property type="nucleotide sequence ID" value="NZ_BAAAOS010000063.1"/>
</dbReference>
<evidence type="ECO:0000313" key="3">
    <source>
        <dbReference type="EMBL" id="GAA1613112.1"/>
    </source>
</evidence>
<evidence type="ECO:0000313" key="4">
    <source>
        <dbReference type="Proteomes" id="UP001500393"/>
    </source>
</evidence>
<proteinExistence type="predicted"/>
<feature type="transmembrane region" description="Helical" evidence="2">
    <location>
        <begin position="72"/>
        <end position="91"/>
    </location>
</feature>
<dbReference type="Pfam" id="PF09534">
    <property type="entry name" value="Trp_oprn_chp"/>
    <property type="match status" value="1"/>
</dbReference>
<dbReference type="InterPro" id="IPR019051">
    <property type="entry name" value="Trp_biosyn_TM_oprn/chp"/>
</dbReference>
<evidence type="ECO:0008006" key="5">
    <source>
        <dbReference type="Google" id="ProtNLM"/>
    </source>
</evidence>
<name>A0ABP4QKP4_9ACTN</name>
<accession>A0ABP4QKP4</accession>
<evidence type="ECO:0000256" key="1">
    <source>
        <dbReference type="SAM" id="MobiDB-lite"/>
    </source>
</evidence>
<reference evidence="4" key="1">
    <citation type="journal article" date="2019" name="Int. J. Syst. Evol. Microbiol.">
        <title>The Global Catalogue of Microorganisms (GCM) 10K type strain sequencing project: providing services to taxonomists for standard genome sequencing and annotation.</title>
        <authorList>
            <consortium name="The Broad Institute Genomics Platform"/>
            <consortium name="The Broad Institute Genome Sequencing Center for Infectious Disease"/>
            <person name="Wu L."/>
            <person name="Ma J."/>
        </authorList>
    </citation>
    <scope>NUCLEOTIDE SEQUENCE [LARGE SCALE GENOMIC DNA]</scope>
    <source>
        <strain evidence="4">JCM 14969</strain>
    </source>
</reference>
<keyword evidence="4" id="KW-1185">Reference proteome</keyword>
<keyword evidence="2" id="KW-0812">Transmembrane</keyword>
<feature type="region of interest" description="Disordered" evidence="1">
    <location>
        <begin position="150"/>
        <end position="186"/>
    </location>
</feature>
<gene>
    <name evidence="3" type="ORF">GCM10009789_79200</name>
</gene>
<evidence type="ECO:0000256" key="2">
    <source>
        <dbReference type="SAM" id="Phobius"/>
    </source>
</evidence>
<keyword evidence="2" id="KW-0472">Membrane</keyword>
<protein>
    <recommendedName>
        <fullName evidence="5">Membrane protein (TIGR02234 family)</fullName>
    </recommendedName>
</protein>
<feature type="transmembrane region" description="Helical" evidence="2">
    <location>
        <begin position="46"/>
        <end position="65"/>
    </location>
</feature>
<feature type="transmembrane region" description="Helical" evidence="2">
    <location>
        <begin position="121"/>
        <end position="141"/>
    </location>
</feature>
<dbReference type="Proteomes" id="UP001500393">
    <property type="component" value="Unassembled WGS sequence"/>
</dbReference>
<feature type="transmembrane region" description="Helical" evidence="2">
    <location>
        <begin position="7"/>
        <end position="26"/>
    </location>
</feature>
<organism evidence="3 4">
    <name type="scientific">Kribbella sancticallisti</name>
    <dbReference type="NCBI Taxonomy" id="460087"/>
    <lineage>
        <taxon>Bacteria</taxon>
        <taxon>Bacillati</taxon>
        <taxon>Actinomycetota</taxon>
        <taxon>Actinomycetes</taxon>
        <taxon>Propionibacteriales</taxon>
        <taxon>Kribbellaceae</taxon>
        <taxon>Kribbella</taxon>
    </lineage>
</organism>
<keyword evidence="2" id="KW-1133">Transmembrane helix</keyword>
<comment type="caution">
    <text evidence="3">The sequence shown here is derived from an EMBL/GenBank/DDBJ whole genome shotgun (WGS) entry which is preliminary data.</text>
</comment>